<sequence>MEIRGANAFITGGASGIGFGVASALARRGANVVIADIESERAMEAAERLTAEGLNASGLHLDVIDEAQWAAAADVAEHRWGGPVQLLFNNAGIGAGGTVHGTQKRTWDWVLAVNLFGVVNGVKTFAPRMLESGLPCRIVNTGSEHSLGLPPTGRGGVAAAYTSSKHAVMGYSLAMRRDFAETNVSAGIVCPGLVATDIWNAFRNRQPAFGGPREAPPERARAMAHGLPAETAGQRIVDQVEADQFFIFTNGPDEAEVLETYVTEATAAMAAFRARYGV</sequence>
<protein>
    <submittedName>
        <fullName evidence="4">NAD(P)-dependent dehydrogenase (Short-subunit alcohol dehydrogenase family)</fullName>
    </submittedName>
</protein>
<reference evidence="4 5" key="1">
    <citation type="submission" date="2023-07" db="EMBL/GenBank/DDBJ databases">
        <title>Genomic Encyclopedia of Type Strains, Phase IV (KMG-IV): sequencing the most valuable type-strain genomes for metagenomic binning, comparative biology and taxonomic classification.</title>
        <authorList>
            <person name="Goeker M."/>
        </authorList>
    </citation>
    <scope>NUCLEOTIDE SEQUENCE [LARGE SCALE GENOMIC DNA]</scope>
    <source>
        <strain evidence="4 5">DSM 18695</strain>
    </source>
</reference>
<dbReference type="PRINTS" id="PR00080">
    <property type="entry name" value="SDRFAMILY"/>
</dbReference>
<dbReference type="InterPro" id="IPR036291">
    <property type="entry name" value="NAD(P)-bd_dom_sf"/>
</dbReference>
<dbReference type="PANTHER" id="PTHR42760:SF133">
    <property type="entry name" value="3-OXOACYL-[ACYL-CARRIER-PROTEIN] REDUCTASE"/>
    <property type="match status" value="1"/>
</dbReference>
<evidence type="ECO:0000313" key="4">
    <source>
        <dbReference type="EMBL" id="MDQ0465933.1"/>
    </source>
</evidence>
<dbReference type="Pfam" id="PF00106">
    <property type="entry name" value="adh_short"/>
    <property type="match status" value="1"/>
</dbReference>
<gene>
    <name evidence="4" type="ORF">QO010_003725</name>
</gene>
<evidence type="ECO:0000256" key="1">
    <source>
        <dbReference type="ARBA" id="ARBA00006484"/>
    </source>
</evidence>
<evidence type="ECO:0000256" key="3">
    <source>
        <dbReference type="RuleBase" id="RU000363"/>
    </source>
</evidence>
<comment type="similarity">
    <text evidence="1 3">Belongs to the short-chain dehydrogenases/reductases (SDR) family.</text>
</comment>
<dbReference type="CDD" id="cd05233">
    <property type="entry name" value="SDR_c"/>
    <property type="match status" value="1"/>
</dbReference>
<dbReference type="EMBL" id="JAUSVS010000008">
    <property type="protein sequence ID" value="MDQ0465933.1"/>
    <property type="molecule type" value="Genomic_DNA"/>
</dbReference>
<proteinExistence type="inferred from homology"/>
<dbReference type="Gene3D" id="3.40.50.720">
    <property type="entry name" value="NAD(P)-binding Rossmann-like Domain"/>
    <property type="match status" value="1"/>
</dbReference>
<accession>A0ABU0IV90</accession>
<organism evidence="4 5">
    <name type="scientific">Caulobacter ginsengisoli</name>
    <dbReference type="NCBI Taxonomy" id="400775"/>
    <lineage>
        <taxon>Bacteria</taxon>
        <taxon>Pseudomonadati</taxon>
        <taxon>Pseudomonadota</taxon>
        <taxon>Alphaproteobacteria</taxon>
        <taxon>Caulobacterales</taxon>
        <taxon>Caulobacteraceae</taxon>
        <taxon>Caulobacter</taxon>
    </lineage>
</organism>
<comment type="caution">
    <text evidence="4">The sequence shown here is derived from an EMBL/GenBank/DDBJ whole genome shotgun (WGS) entry which is preliminary data.</text>
</comment>
<evidence type="ECO:0000313" key="5">
    <source>
        <dbReference type="Proteomes" id="UP001228905"/>
    </source>
</evidence>
<dbReference type="PRINTS" id="PR00081">
    <property type="entry name" value="GDHRDH"/>
</dbReference>
<keyword evidence="2" id="KW-0560">Oxidoreductase</keyword>
<keyword evidence="5" id="KW-1185">Reference proteome</keyword>
<name>A0ABU0IV90_9CAUL</name>
<dbReference type="PANTHER" id="PTHR42760">
    <property type="entry name" value="SHORT-CHAIN DEHYDROGENASES/REDUCTASES FAMILY MEMBER"/>
    <property type="match status" value="1"/>
</dbReference>
<evidence type="ECO:0000256" key="2">
    <source>
        <dbReference type="ARBA" id="ARBA00023002"/>
    </source>
</evidence>
<dbReference type="RefSeq" id="WP_307351648.1">
    <property type="nucleotide sequence ID" value="NZ_JAUSVS010000008.1"/>
</dbReference>
<dbReference type="InterPro" id="IPR002347">
    <property type="entry name" value="SDR_fam"/>
</dbReference>
<dbReference type="Proteomes" id="UP001228905">
    <property type="component" value="Unassembled WGS sequence"/>
</dbReference>
<dbReference type="SUPFAM" id="SSF51735">
    <property type="entry name" value="NAD(P)-binding Rossmann-fold domains"/>
    <property type="match status" value="1"/>
</dbReference>